<proteinExistence type="inferred from homology"/>
<dbReference type="Proteomes" id="UP000325289">
    <property type="component" value="Unassembled WGS sequence"/>
</dbReference>
<dbReference type="InterPro" id="IPR039298">
    <property type="entry name" value="ACOT13"/>
</dbReference>
<gene>
    <name evidence="4" type="ORF">SAMN04515678_10867</name>
</gene>
<dbReference type="InterPro" id="IPR006683">
    <property type="entry name" value="Thioestr_dom"/>
</dbReference>
<organism evidence="4 5">
    <name type="scientific">Roseivivax sediminis</name>
    <dbReference type="NCBI Taxonomy" id="936889"/>
    <lineage>
        <taxon>Bacteria</taxon>
        <taxon>Pseudomonadati</taxon>
        <taxon>Pseudomonadota</taxon>
        <taxon>Alphaproteobacteria</taxon>
        <taxon>Rhodobacterales</taxon>
        <taxon>Roseobacteraceae</taxon>
        <taxon>Roseivivax</taxon>
    </lineage>
</organism>
<comment type="similarity">
    <text evidence="1">Belongs to the thioesterase PaaI family.</text>
</comment>
<dbReference type="InterPro" id="IPR003736">
    <property type="entry name" value="PAAI_dom"/>
</dbReference>
<dbReference type="RefSeq" id="WP_149756423.1">
    <property type="nucleotide sequence ID" value="NZ_FOMS01000008.1"/>
</dbReference>
<dbReference type="CDD" id="cd03443">
    <property type="entry name" value="PaaI_thioesterase"/>
    <property type="match status" value="1"/>
</dbReference>
<evidence type="ECO:0000313" key="5">
    <source>
        <dbReference type="Proteomes" id="UP000325289"/>
    </source>
</evidence>
<keyword evidence="2" id="KW-0378">Hydrolase</keyword>
<dbReference type="OrthoDB" id="3477511at2"/>
<dbReference type="InterPro" id="IPR029069">
    <property type="entry name" value="HotDog_dom_sf"/>
</dbReference>
<dbReference type="Gene3D" id="3.10.129.10">
    <property type="entry name" value="Hotdog Thioesterase"/>
    <property type="match status" value="1"/>
</dbReference>
<evidence type="ECO:0000256" key="1">
    <source>
        <dbReference type="ARBA" id="ARBA00008324"/>
    </source>
</evidence>
<evidence type="ECO:0000256" key="2">
    <source>
        <dbReference type="ARBA" id="ARBA00022801"/>
    </source>
</evidence>
<dbReference type="Pfam" id="PF03061">
    <property type="entry name" value="4HBT"/>
    <property type="match status" value="1"/>
</dbReference>
<dbReference type="NCBIfam" id="TIGR00369">
    <property type="entry name" value="unchar_dom_1"/>
    <property type="match status" value="1"/>
</dbReference>
<evidence type="ECO:0000313" key="4">
    <source>
        <dbReference type="EMBL" id="SFE28699.1"/>
    </source>
</evidence>
<accession>A0A1I1ZAJ3</accession>
<reference evidence="4 5" key="1">
    <citation type="submission" date="2016-10" db="EMBL/GenBank/DDBJ databases">
        <authorList>
            <person name="Varghese N."/>
            <person name="Submissions S."/>
        </authorList>
    </citation>
    <scope>NUCLEOTIDE SEQUENCE [LARGE SCALE GENOMIC DNA]</scope>
    <source>
        <strain evidence="5">YIM D21,KCTC 23444,ACCC 10710</strain>
    </source>
</reference>
<dbReference type="SUPFAM" id="SSF54637">
    <property type="entry name" value="Thioesterase/thiol ester dehydrase-isomerase"/>
    <property type="match status" value="1"/>
</dbReference>
<sequence>MTLIRDETGTQRTLGYVIDVADPESARCHLDVTDAHTNRHDVLHGGIVTLLLDSAMGATGSLSIDPEGRAPFLTVSITTQFLAAACAGERVTASGRITGGGRSLLFISGELASDSGALIATATGVFKRVPPKTA</sequence>
<protein>
    <submittedName>
        <fullName evidence="4">Uncharacterized domain 1-containing protein</fullName>
    </submittedName>
</protein>
<evidence type="ECO:0000259" key="3">
    <source>
        <dbReference type="Pfam" id="PF03061"/>
    </source>
</evidence>
<name>A0A1I1ZAJ3_9RHOB</name>
<dbReference type="EMBL" id="FOMS01000008">
    <property type="protein sequence ID" value="SFE28699.1"/>
    <property type="molecule type" value="Genomic_DNA"/>
</dbReference>
<dbReference type="GO" id="GO:0047617">
    <property type="term" value="F:fatty acyl-CoA hydrolase activity"/>
    <property type="evidence" value="ECO:0007669"/>
    <property type="project" value="InterPro"/>
</dbReference>
<dbReference type="PANTHER" id="PTHR21660:SF1">
    <property type="entry name" value="ACYL-COENZYME A THIOESTERASE 13"/>
    <property type="match status" value="1"/>
</dbReference>
<dbReference type="AlphaFoldDB" id="A0A1I1ZAJ3"/>
<keyword evidence="5" id="KW-1185">Reference proteome</keyword>
<dbReference type="PANTHER" id="PTHR21660">
    <property type="entry name" value="THIOESTERASE SUPERFAMILY MEMBER-RELATED"/>
    <property type="match status" value="1"/>
</dbReference>
<feature type="domain" description="Thioesterase" evidence="3">
    <location>
        <begin position="41"/>
        <end position="119"/>
    </location>
</feature>